<dbReference type="GeneID" id="24141477"/>
<organism evidence="1 2">
    <name type="scientific">Saprolegnia parasitica (strain CBS 223.65)</name>
    <dbReference type="NCBI Taxonomy" id="695850"/>
    <lineage>
        <taxon>Eukaryota</taxon>
        <taxon>Sar</taxon>
        <taxon>Stramenopiles</taxon>
        <taxon>Oomycota</taxon>
        <taxon>Saprolegniomycetes</taxon>
        <taxon>Saprolegniales</taxon>
        <taxon>Saprolegniaceae</taxon>
        <taxon>Saprolegnia</taxon>
    </lineage>
</organism>
<evidence type="ECO:0000313" key="2">
    <source>
        <dbReference type="Proteomes" id="UP000030745"/>
    </source>
</evidence>
<dbReference type="VEuPathDB" id="FungiDB:SPRG_20291"/>
<dbReference type="EMBL" id="KK583213">
    <property type="protein sequence ID" value="KDO28131.1"/>
    <property type="molecule type" value="Genomic_DNA"/>
</dbReference>
<evidence type="ECO:0000313" key="1">
    <source>
        <dbReference type="EMBL" id="KDO28131.1"/>
    </source>
</evidence>
<reference evidence="1 2" key="1">
    <citation type="journal article" date="2013" name="PLoS Genet.">
        <title>Distinctive expansion of potential virulence genes in the genome of the oomycete fish pathogen Saprolegnia parasitica.</title>
        <authorList>
            <person name="Jiang R.H."/>
            <person name="de Bruijn I."/>
            <person name="Haas B.J."/>
            <person name="Belmonte R."/>
            <person name="Lobach L."/>
            <person name="Christie J."/>
            <person name="van den Ackerveken G."/>
            <person name="Bottin A."/>
            <person name="Bulone V."/>
            <person name="Diaz-Moreno S.M."/>
            <person name="Dumas B."/>
            <person name="Fan L."/>
            <person name="Gaulin E."/>
            <person name="Govers F."/>
            <person name="Grenville-Briggs L.J."/>
            <person name="Horner N.R."/>
            <person name="Levin J.Z."/>
            <person name="Mammella M."/>
            <person name="Meijer H.J."/>
            <person name="Morris P."/>
            <person name="Nusbaum C."/>
            <person name="Oome S."/>
            <person name="Phillips A.J."/>
            <person name="van Rooyen D."/>
            <person name="Rzeszutek E."/>
            <person name="Saraiva M."/>
            <person name="Secombes C.J."/>
            <person name="Seidl M.F."/>
            <person name="Snel B."/>
            <person name="Stassen J.H."/>
            <person name="Sykes S."/>
            <person name="Tripathy S."/>
            <person name="van den Berg H."/>
            <person name="Vega-Arreguin J.C."/>
            <person name="Wawra S."/>
            <person name="Young S.K."/>
            <person name="Zeng Q."/>
            <person name="Dieguez-Uribeondo J."/>
            <person name="Russ C."/>
            <person name="Tyler B.M."/>
            <person name="van West P."/>
        </authorList>
    </citation>
    <scope>NUCLEOTIDE SEQUENCE [LARGE SCALE GENOMIC DNA]</scope>
    <source>
        <strain evidence="1 2">CBS 223.65</strain>
    </source>
</reference>
<dbReference type="AlphaFoldDB" id="A0A067CNM4"/>
<proteinExistence type="predicted"/>
<dbReference type="Proteomes" id="UP000030745">
    <property type="component" value="Unassembled WGS sequence"/>
</dbReference>
<dbReference type="RefSeq" id="XP_012201269.1">
    <property type="nucleotide sequence ID" value="XM_012345879.1"/>
</dbReference>
<name>A0A067CNM4_SAPPC</name>
<sequence length="71" mass="7897">MSTLSTYKLPKTLFANAPRCATTSMAFSRAGTYFDTKMTCIFKPAIVEQWTQRIKGQIVSLATIDNETNEG</sequence>
<protein>
    <submittedName>
        <fullName evidence="1">Uncharacterized protein</fullName>
    </submittedName>
</protein>
<dbReference type="KEGG" id="spar:SPRG_20291"/>
<keyword evidence="2" id="KW-1185">Reference proteome</keyword>
<accession>A0A067CNM4</accession>
<gene>
    <name evidence="1" type="ORF">SPRG_20291</name>
</gene>